<accession>A0A078ACF1</accession>
<dbReference type="AlphaFoldDB" id="A0A078ACF1"/>
<name>A0A078ACF1_STYLE</name>
<evidence type="ECO:0000259" key="2">
    <source>
        <dbReference type="PROSITE" id="PS50191"/>
    </source>
</evidence>
<proteinExistence type="predicted"/>
<feature type="domain" description="CRAL-TRIO" evidence="2">
    <location>
        <begin position="227"/>
        <end position="399"/>
    </location>
</feature>
<dbReference type="InterPro" id="IPR036865">
    <property type="entry name" value="CRAL-TRIO_dom_sf"/>
</dbReference>
<gene>
    <name evidence="3" type="primary">Contig12953.g13814</name>
    <name evidence="3" type="ORF">STYLEM_7482</name>
</gene>
<organism evidence="3 4">
    <name type="scientific">Stylonychia lemnae</name>
    <name type="common">Ciliate</name>
    <dbReference type="NCBI Taxonomy" id="5949"/>
    <lineage>
        <taxon>Eukaryota</taxon>
        <taxon>Sar</taxon>
        <taxon>Alveolata</taxon>
        <taxon>Ciliophora</taxon>
        <taxon>Intramacronucleata</taxon>
        <taxon>Spirotrichea</taxon>
        <taxon>Stichotrichia</taxon>
        <taxon>Sporadotrichida</taxon>
        <taxon>Oxytrichidae</taxon>
        <taxon>Stylonychinae</taxon>
        <taxon>Stylonychia</taxon>
    </lineage>
</organism>
<evidence type="ECO:0000313" key="3">
    <source>
        <dbReference type="EMBL" id="CDW78503.1"/>
    </source>
</evidence>
<dbReference type="OrthoDB" id="1434354at2759"/>
<dbReference type="InterPro" id="IPR001251">
    <property type="entry name" value="CRAL-TRIO_dom"/>
</dbReference>
<feature type="compositionally biased region" description="Polar residues" evidence="1">
    <location>
        <begin position="107"/>
        <end position="120"/>
    </location>
</feature>
<feature type="region of interest" description="Disordered" evidence="1">
    <location>
        <begin position="100"/>
        <end position="126"/>
    </location>
</feature>
<reference evidence="3 4" key="1">
    <citation type="submission" date="2014-06" db="EMBL/GenBank/DDBJ databases">
        <authorList>
            <person name="Swart Estienne"/>
        </authorList>
    </citation>
    <scope>NUCLEOTIDE SEQUENCE [LARGE SCALE GENOMIC DNA]</scope>
    <source>
        <strain evidence="3 4">130c</strain>
    </source>
</reference>
<evidence type="ECO:0000256" key="1">
    <source>
        <dbReference type="SAM" id="MobiDB-lite"/>
    </source>
</evidence>
<dbReference type="Proteomes" id="UP000039865">
    <property type="component" value="Unassembled WGS sequence"/>
</dbReference>
<dbReference type="Gene3D" id="3.40.525.10">
    <property type="entry name" value="CRAL-TRIO lipid binding domain"/>
    <property type="match status" value="1"/>
</dbReference>
<dbReference type="SMART" id="SM00516">
    <property type="entry name" value="SEC14"/>
    <property type="match status" value="1"/>
</dbReference>
<dbReference type="EMBL" id="CCKQ01007158">
    <property type="protein sequence ID" value="CDW78503.1"/>
    <property type="molecule type" value="Genomic_DNA"/>
</dbReference>
<sequence length="427" mass="50553">MGNSCCSNEARKLDKTQRDKVDLQSYFAEEMQNEREELVFERFKQEMSARMNDLNKSNTRIDTQMSIDTVKMKEARRNSRFSENSQFFEEVIKKKRNNTLFAKKQQDGSVSTKTQTPSSQHRNRQNQDFEQAIVMNKPQSRTQQSIKAQEDFDQDLYGSVKQEKIIKTLMILQDECLRQNIQYQGVQRYDFSEIRRFLQQSNFNQQIAARKIIQDITWRKATLPVKSISLVNIIRSQSAVNFGHDRDECPTLILKPNKSIQNEQVTIGDVCTSKQVTPQCYQKYLINTFETLLPMKVRKEGLQNKLSILIDLDQGSFRLDIFEIIEELITNHYPERLNKIYVVNINLKNIKIQVQQKFQQKFYKKHLLLFDDNFKQNLIKFFDPQQLFVDYGGYMPSTENGFQIQKLNDVEDYNSKRFQKQEQVTLR</sequence>
<protein>
    <recommendedName>
        <fullName evidence="2">CRAL-TRIO domain-containing protein</fullName>
    </recommendedName>
</protein>
<dbReference type="SUPFAM" id="SSF52087">
    <property type="entry name" value="CRAL/TRIO domain"/>
    <property type="match status" value="1"/>
</dbReference>
<keyword evidence="4" id="KW-1185">Reference proteome</keyword>
<dbReference type="PROSITE" id="PS50191">
    <property type="entry name" value="CRAL_TRIO"/>
    <property type="match status" value="1"/>
</dbReference>
<dbReference type="Pfam" id="PF00650">
    <property type="entry name" value="CRAL_TRIO"/>
    <property type="match status" value="1"/>
</dbReference>
<evidence type="ECO:0000313" key="4">
    <source>
        <dbReference type="Proteomes" id="UP000039865"/>
    </source>
</evidence>
<dbReference type="InParanoid" id="A0A078ACF1"/>